<accession>A0A4Q2VR42</accession>
<organism evidence="2 3">
    <name type="scientific">Fusarium oxysporum f. sp. narcissi</name>
    <dbReference type="NCBI Taxonomy" id="451672"/>
    <lineage>
        <taxon>Eukaryota</taxon>
        <taxon>Fungi</taxon>
        <taxon>Dikarya</taxon>
        <taxon>Ascomycota</taxon>
        <taxon>Pezizomycotina</taxon>
        <taxon>Sordariomycetes</taxon>
        <taxon>Hypocreomycetidae</taxon>
        <taxon>Hypocreales</taxon>
        <taxon>Nectriaceae</taxon>
        <taxon>Fusarium</taxon>
        <taxon>Fusarium oxysporum species complex</taxon>
    </lineage>
</organism>
<protein>
    <submittedName>
        <fullName evidence="2">Uncharacterized protein</fullName>
    </submittedName>
</protein>
<feature type="region of interest" description="Disordered" evidence="1">
    <location>
        <begin position="184"/>
        <end position="223"/>
    </location>
</feature>
<evidence type="ECO:0000256" key="1">
    <source>
        <dbReference type="SAM" id="MobiDB-lite"/>
    </source>
</evidence>
<feature type="compositionally biased region" description="Basic and acidic residues" evidence="1">
    <location>
        <begin position="279"/>
        <end position="292"/>
    </location>
</feature>
<dbReference type="EMBL" id="MQTW01000055">
    <property type="protein sequence ID" value="RYC89044.1"/>
    <property type="molecule type" value="Genomic_DNA"/>
</dbReference>
<evidence type="ECO:0000313" key="3">
    <source>
        <dbReference type="Proteomes" id="UP000290540"/>
    </source>
</evidence>
<name>A0A4Q2VR42_FUSOX</name>
<feature type="region of interest" description="Disordered" evidence="1">
    <location>
        <begin position="239"/>
        <end position="292"/>
    </location>
</feature>
<feature type="compositionally biased region" description="Polar residues" evidence="1">
    <location>
        <begin position="201"/>
        <end position="223"/>
    </location>
</feature>
<proteinExistence type="predicted"/>
<reference evidence="2 3" key="1">
    <citation type="submission" date="2016-12" db="EMBL/GenBank/DDBJ databases">
        <title>Draft genome sequence of Fusarium oxysporum causing rot on Narcissus.</title>
        <authorList>
            <person name="Armitage A.D."/>
            <person name="Taylor A."/>
            <person name="Clarkson J.P."/>
            <person name="Harrison R.J."/>
            <person name="Jackson A.C."/>
        </authorList>
    </citation>
    <scope>NUCLEOTIDE SEQUENCE [LARGE SCALE GENOMIC DNA]</scope>
    <source>
        <strain evidence="2 3">N139</strain>
    </source>
</reference>
<sequence length="292" mass="32343">MATPPVCTLSDMYTHPDSAVLLFNCGAKFFFQFIIGDLPSQWLPFIDSPIYANDIVGTSMNSFNYPLCPHQSSFAQNILCWCLSQKRTPITPCWLVVQADINRAGISPPVVKWAREIRLTPGISPPRSFNDLRMPSVNDHRLLSDGLPLTRSGVPSLHNAMCPAVSNSPHPLDHNLAHRQMCEPLMPQAPPTPANSLAELNRSSSPKEPLPNNDNQLSKNPNSAYSLGVVQMDSVGEYGRNRARKNSSRNRLSNPRLNSSKVDKPFAKALKPLLPRQPAKNDEDVIRETAET</sequence>
<evidence type="ECO:0000313" key="2">
    <source>
        <dbReference type="EMBL" id="RYC89044.1"/>
    </source>
</evidence>
<dbReference type="AlphaFoldDB" id="A0A4Q2VR42"/>
<comment type="caution">
    <text evidence="2">The sequence shown here is derived from an EMBL/GenBank/DDBJ whole genome shotgun (WGS) entry which is preliminary data.</text>
</comment>
<dbReference type="Proteomes" id="UP000290540">
    <property type="component" value="Unassembled WGS sequence"/>
</dbReference>
<gene>
    <name evidence="2" type="ORF">BFJ63_vAg8186</name>
</gene>
<feature type="compositionally biased region" description="Low complexity" evidence="1">
    <location>
        <begin position="249"/>
        <end position="260"/>
    </location>
</feature>